<sequence>MAGASMVGPHHARRMRGEEDGRGGSTWVFAEAPRPWSSDEILERHNRGKDKGTATVEACGVGRKEEVGS</sequence>
<name>A0A921V0P3_SORBI</name>
<proteinExistence type="predicted"/>
<feature type="region of interest" description="Disordered" evidence="1">
    <location>
        <begin position="1"/>
        <end position="69"/>
    </location>
</feature>
<dbReference type="Proteomes" id="UP000807115">
    <property type="component" value="Chromosome 1"/>
</dbReference>
<dbReference type="EMBL" id="CM027680">
    <property type="protein sequence ID" value="KAG0550345.1"/>
    <property type="molecule type" value="Genomic_DNA"/>
</dbReference>
<feature type="compositionally biased region" description="Basic and acidic residues" evidence="1">
    <location>
        <begin position="41"/>
        <end position="52"/>
    </location>
</feature>
<gene>
    <name evidence="2" type="ORF">BDA96_01G330200</name>
</gene>
<comment type="caution">
    <text evidence="2">The sequence shown here is derived from an EMBL/GenBank/DDBJ whole genome shotgun (WGS) entry which is preliminary data.</text>
</comment>
<protein>
    <submittedName>
        <fullName evidence="2">Uncharacterized protein</fullName>
    </submittedName>
</protein>
<accession>A0A921V0P3</accession>
<evidence type="ECO:0000256" key="1">
    <source>
        <dbReference type="SAM" id="MobiDB-lite"/>
    </source>
</evidence>
<reference evidence="2" key="2">
    <citation type="submission" date="2020-10" db="EMBL/GenBank/DDBJ databases">
        <authorList>
            <person name="Cooper E.A."/>
            <person name="Brenton Z.W."/>
            <person name="Flinn B.S."/>
            <person name="Jenkins J."/>
            <person name="Shu S."/>
            <person name="Flowers D."/>
            <person name="Luo F."/>
            <person name="Wang Y."/>
            <person name="Xia P."/>
            <person name="Barry K."/>
            <person name="Daum C."/>
            <person name="Lipzen A."/>
            <person name="Yoshinaga Y."/>
            <person name="Schmutz J."/>
            <person name="Saski C."/>
            <person name="Vermerris W."/>
            <person name="Kresovich S."/>
        </authorList>
    </citation>
    <scope>NUCLEOTIDE SEQUENCE</scope>
</reference>
<evidence type="ECO:0000313" key="2">
    <source>
        <dbReference type="EMBL" id="KAG0550345.1"/>
    </source>
</evidence>
<reference evidence="2" key="1">
    <citation type="journal article" date="2019" name="BMC Genomics">
        <title>A new reference genome for Sorghum bicolor reveals high levels of sequence similarity between sweet and grain genotypes: implications for the genetics of sugar metabolism.</title>
        <authorList>
            <person name="Cooper E.A."/>
            <person name="Brenton Z.W."/>
            <person name="Flinn B.S."/>
            <person name="Jenkins J."/>
            <person name="Shu S."/>
            <person name="Flowers D."/>
            <person name="Luo F."/>
            <person name="Wang Y."/>
            <person name="Xia P."/>
            <person name="Barry K."/>
            <person name="Daum C."/>
            <person name="Lipzen A."/>
            <person name="Yoshinaga Y."/>
            <person name="Schmutz J."/>
            <person name="Saski C."/>
            <person name="Vermerris W."/>
            <person name="Kresovich S."/>
        </authorList>
    </citation>
    <scope>NUCLEOTIDE SEQUENCE</scope>
</reference>
<evidence type="ECO:0000313" key="3">
    <source>
        <dbReference type="Proteomes" id="UP000807115"/>
    </source>
</evidence>
<dbReference type="AlphaFoldDB" id="A0A921V0P3"/>
<organism evidence="2 3">
    <name type="scientific">Sorghum bicolor</name>
    <name type="common">Sorghum</name>
    <name type="synonym">Sorghum vulgare</name>
    <dbReference type="NCBI Taxonomy" id="4558"/>
    <lineage>
        <taxon>Eukaryota</taxon>
        <taxon>Viridiplantae</taxon>
        <taxon>Streptophyta</taxon>
        <taxon>Embryophyta</taxon>
        <taxon>Tracheophyta</taxon>
        <taxon>Spermatophyta</taxon>
        <taxon>Magnoliopsida</taxon>
        <taxon>Liliopsida</taxon>
        <taxon>Poales</taxon>
        <taxon>Poaceae</taxon>
        <taxon>PACMAD clade</taxon>
        <taxon>Panicoideae</taxon>
        <taxon>Andropogonodae</taxon>
        <taxon>Andropogoneae</taxon>
        <taxon>Sorghinae</taxon>
        <taxon>Sorghum</taxon>
    </lineage>
</organism>